<feature type="chain" id="PRO_5003685725" description="Lipoprotein" evidence="1">
    <location>
        <begin position="21"/>
        <end position="127"/>
    </location>
</feature>
<dbReference type="KEGG" id="tpx:Turpa_0168"/>
<reference evidence="2 3" key="1">
    <citation type="submission" date="2012-06" db="EMBL/GenBank/DDBJ databases">
        <title>The complete chromosome of genome of Turneriella parva DSM 21527.</title>
        <authorList>
            <consortium name="US DOE Joint Genome Institute (JGI-PGF)"/>
            <person name="Lucas S."/>
            <person name="Han J."/>
            <person name="Lapidus A."/>
            <person name="Bruce D."/>
            <person name="Goodwin L."/>
            <person name="Pitluck S."/>
            <person name="Peters L."/>
            <person name="Kyrpides N."/>
            <person name="Mavromatis K."/>
            <person name="Ivanova N."/>
            <person name="Mikhailova N."/>
            <person name="Chertkov O."/>
            <person name="Detter J.C."/>
            <person name="Tapia R."/>
            <person name="Han C."/>
            <person name="Land M."/>
            <person name="Hauser L."/>
            <person name="Markowitz V."/>
            <person name="Cheng J.-F."/>
            <person name="Hugenholtz P."/>
            <person name="Woyke T."/>
            <person name="Wu D."/>
            <person name="Gronow S."/>
            <person name="Wellnitz S."/>
            <person name="Brambilla E."/>
            <person name="Klenk H.-P."/>
            <person name="Eisen J.A."/>
        </authorList>
    </citation>
    <scope>NUCLEOTIDE SEQUENCE [LARGE SCALE GENOMIC DNA]</scope>
    <source>
        <strain evidence="3">ATCC BAA-1111 / DSM 21527 / NCTC 11395 / H</strain>
    </source>
</reference>
<evidence type="ECO:0008006" key="4">
    <source>
        <dbReference type="Google" id="ProtNLM"/>
    </source>
</evidence>
<keyword evidence="1" id="KW-0732">Signal</keyword>
<organism evidence="2 3">
    <name type="scientific">Turneriella parva (strain ATCC BAA-1111 / DSM 21527 / NCTC 11395 / H)</name>
    <name type="common">Leptospira parva</name>
    <dbReference type="NCBI Taxonomy" id="869212"/>
    <lineage>
        <taxon>Bacteria</taxon>
        <taxon>Pseudomonadati</taxon>
        <taxon>Spirochaetota</taxon>
        <taxon>Spirochaetia</taxon>
        <taxon>Leptospirales</taxon>
        <taxon>Leptospiraceae</taxon>
        <taxon>Turneriella</taxon>
    </lineage>
</organism>
<evidence type="ECO:0000256" key="1">
    <source>
        <dbReference type="SAM" id="SignalP"/>
    </source>
</evidence>
<feature type="signal peptide" evidence="1">
    <location>
        <begin position="1"/>
        <end position="20"/>
    </location>
</feature>
<gene>
    <name evidence="2" type="ordered locus">Turpa_0168</name>
</gene>
<evidence type="ECO:0000313" key="2">
    <source>
        <dbReference type="EMBL" id="AFM10830.1"/>
    </source>
</evidence>
<protein>
    <recommendedName>
        <fullName evidence="4">Lipoprotein</fullName>
    </recommendedName>
</protein>
<dbReference type="EMBL" id="CP002959">
    <property type="protein sequence ID" value="AFM10830.1"/>
    <property type="molecule type" value="Genomic_DNA"/>
</dbReference>
<proteinExistence type="predicted"/>
<sequence length="127" mass="14899">MKKQLLMFALLCAGAASLSAGPIRDEFFKTKDDIEKGKDTPEMRKQFLETNIQRSLRRLLVRYYGYQTPEKVKISASNYEQSEKDKLTYYFKFEEYVGFFTFSNDPEYYYAVPRDEKIITKPKAGAN</sequence>
<dbReference type="AlphaFoldDB" id="I4B0M3"/>
<accession>I4B0M3</accession>
<keyword evidence="3" id="KW-1185">Reference proteome</keyword>
<dbReference type="HOGENOM" id="CLU_1969572_0_0_12"/>
<dbReference type="Proteomes" id="UP000006048">
    <property type="component" value="Chromosome"/>
</dbReference>
<name>I4B0M3_TURPD</name>
<evidence type="ECO:0000313" key="3">
    <source>
        <dbReference type="Proteomes" id="UP000006048"/>
    </source>
</evidence>
<dbReference type="RefSeq" id="WP_014801351.1">
    <property type="nucleotide sequence ID" value="NC_018020.1"/>
</dbReference>
<dbReference type="STRING" id="869212.Turpa_0168"/>